<gene>
    <name evidence="3" type="ORF">A5888_003532</name>
    <name evidence="2" type="ORF">A5888_003961</name>
</gene>
<dbReference type="PANTHER" id="PTHR38432:SF2">
    <property type="entry name" value="TELLURITE RESISTANCE PROTEIN"/>
    <property type="match status" value="1"/>
</dbReference>
<dbReference type="EMBL" id="CP147247">
    <property type="protein sequence ID" value="WYJ91764.1"/>
    <property type="molecule type" value="Genomic_DNA"/>
</dbReference>
<dbReference type="InterPro" id="IPR008863">
    <property type="entry name" value="Toxic_anion-R_TelA"/>
</dbReference>
<name>A0A242JWS0_9ENTE</name>
<reference evidence="3" key="2">
    <citation type="submission" date="2017-05" db="EMBL/GenBank/DDBJ databases">
        <authorList>
            <consortium name="The Broad Institute Genomics Platform"/>
            <consortium name="The Broad Institute Genomic Center for Infectious Diseases"/>
            <person name="Earl A."/>
            <person name="Manson A."/>
            <person name="Schwartman J."/>
            <person name="Gilmore M."/>
            <person name="Abouelleil A."/>
            <person name="Cao P."/>
            <person name="Chapman S."/>
            <person name="Cusick C."/>
            <person name="Shea T."/>
            <person name="Young S."/>
            <person name="Neafsey D."/>
            <person name="Nusbaum C."/>
            <person name="Birren B."/>
        </authorList>
    </citation>
    <scope>NUCLEOTIDE SEQUENCE</scope>
    <source>
        <strain evidence="3">9E7_DIV0242</strain>
    </source>
</reference>
<evidence type="ECO:0000256" key="1">
    <source>
        <dbReference type="PIRNR" id="PIRNR026508"/>
    </source>
</evidence>
<dbReference type="AlphaFoldDB" id="A0A242JWS0"/>
<sequence>MDNQMETGLEELQVVNVEKRLSQAELQKEQLKSEPEVLNISKNVDLRDQLSILEFGKEPAEQISQFSSRILNNMTVAETQKSTVMLDKLGKIMDKFEPEDFAEEKKGLFNKIFGKGKDIVSQIMAKYQTMGGEIEVVYTEIKKYEVKMKQNVAMLNQLADENIRYYLELEKYIAAGEVIADDLRNNKITALQERVNNGDQMAGIELSKMTAALEMVEQRVYDLEMAKQVSLQTGPQIDMLQKGNVRLIGKINSAFVITIPVFKSALIQAVAAKQQKMTAEAMSELDNRTNEMLMKNAQNISQNSIEIAKLSGSPSIKLETMEQTWSTIMQGMEETRQIEAENIAEREAGKKRLLELQSEYEAKKHNM</sequence>
<evidence type="ECO:0000313" key="2">
    <source>
        <dbReference type="EMBL" id="OTP09765.1"/>
    </source>
</evidence>
<dbReference type="Proteomes" id="UP000195141">
    <property type="component" value="Chromosome"/>
</dbReference>
<dbReference type="Pfam" id="PF05816">
    <property type="entry name" value="TelA"/>
    <property type="match status" value="1"/>
</dbReference>
<accession>A0A242JWS0</accession>
<reference evidence="2" key="1">
    <citation type="submission" date="2017-05" db="EMBL/GenBank/DDBJ databases">
        <title>The Genome Sequence of Enterococcus sp. 9E7_DIV0242.</title>
        <authorList>
            <consortium name="The Broad Institute Genomics Platform"/>
            <consortium name="The Broad Institute Genomic Center for Infectious Diseases"/>
            <person name="Earl A."/>
            <person name="Manson A."/>
            <person name="Schwartman J."/>
            <person name="Gilmore M."/>
            <person name="Abouelleil A."/>
            <person name="Cao P."/>
            <person name="Chapman S."/>
            <person name="Cusick C."/>
            <person name="Shea T."/>
            <person name="Young S."/>
            <person name="Neafsey D."/>
            <person name="Nusbaum C."/>
            <person name="Birren B."/>
        </authorList>
    </citation>
    <scope>NUCLEOTIDE SEQUENCE [LARGE SCALE GENOMIC DNA]</scope>
    <source>
        <strain evidence="2">9E7_DIV0242</strain>
    </source>
</reference>
<dbReference type="PANTHER" id="PTHR38432">
    <property type="entry name" value="TELA-LIKE PROTEIN SAOUHSC_01408"/>
    <property type="match status" value="1"/>
</dbReference>
<evidence type="ECO:0000313" key="4">
    <source>
        <dbReference type="Proteomes" id="UP000195141"/>
    </source>
</evidence>
<evidence type="ECO:0000313" key="3">
    <source>
        <dbReference type="EMBL" id="WYJ91764.1"/>
    </source>
</evidence>
<protein>
    <recommendedName>
        <fullName evidence="5">Tellurite resistance protein</fullName>
    </recommendedName>
</protein>
<dbReference type="OrthoDB" id="9768858at2"/>
<comment type="similarity">
    <text evidence="1">Belongs to the TelA family.</text>
</comment>
<keyword evidence="4" id="KW-1185">Reference proteome</keyword>
<dbReference type="EMBL" id="NGMM01000009">
    <property type="protein sequence ID" value="OTP09765.1"/>
    <property type="molecule type" value="Genomic_DNA"/>
</dbReference>
<dbReference type="RefSeq" id="WP_086350937.1">
    <property type="nucleotide sequence ID" value="NZ_CP147247.1"/>
</dbReference>
<proteinExistence type="inferred from homology"/>
<evidence type="ECO:0008006" key="5">
    <source>
        <dbReference type="Google" id="ProtNLM"/>
    </source>
</evidence>
<dbReference type="PIRSF" id="PIRSF026508">
    <property type="entry name" value="TelA"/>
    <property type="match status" value="1"/>
</dbReference>
<organism evidence="2">
    <name type="scientific">Candidatus Enterococcus clewellii</name>
    <dbReference type="NCBI Taxonomy" id="1834193"/>
    <lineage>
        <taxon>Bacteria</taxon>
        <taxon>Bacillati</taxon>
        <taxon>Bacillota</taxon>
        <taxon>Bacilli</taxon>
        <taxon>Lactobacillales</taxon>
        <taxon>Enterococcaceae</taxon>
        <taxon>Enterococcus</taxon>
    </lineage>
</organism>
<reference evidence="3" key="3">
    <citation type="submission" date="2024-03" db="EMBL/GenBank/DDBJ databases">
        <title>The Genome Sequence of Enterococcus sp. DIV0242b.</title>
        <authorList>
            <consortium name="The Broad Institute Genomics Platform"/>
            <consortium name="The Broad Institute Microbial Omics Core"/>
            <consortium name="The Broad Institute Genomic Center for Infectious Diseases"/>
            <person name="Earl A."/>
            <person name="Manson A."/>
            <person name="Gilmore M."/>
            <person name="Schwartman J."/>
            <person name="Shea T."/>
            <person name="Abouelleil A."/>
            <person name="Cao P."/>
            <person name="Chapman S."/>
            <person name="Cusick C."/>
            <person name="Young S."/>
            <person name="Neafsey D."/>
            <person name="Nusbaum C."/>
            <person name="Birren B."/>
        </authorList>
    </citation>
    <scope>NUCLEOTIDE SEQUENCE</scope>
    <source>
        <strain evidence="3">9E7_DIV0242</strain>
    </source>
</reference>